<dbReference type="SUPFAM" id="SSF48498">
    <property type="entry name" value="Tetracyclin repressor-like, C-terminal domain"/>
    <property type="match status" value="1"/>
</dbReference>
<accession>A0A0E4C7H4</accession>
<feature type="domain" description="HTH tetR-type" evidence="5">
    <location>
        <begin position="1"/>
        <end position="61"/>
    </location>
</feature>
<dbReference type="Gene3D" id="1.10.357.10">
    <property type="entry name" value="Tetracycline Repressor, domain 2"/>
    <property type="match status" value="1"/>
</dbReference>
<protein>
    <submittedName>
        <fullName evidence="6">Tetracycline transcriptional regulator, TetR-related, C-terminal</fullName>
    </submittedName>
</protein>
<dbReference type="EMBL" id="CGIH01000004">
    <property type="protein sequence ID" value="CFX01701.1"/>
    <property type="molecule type" value="Genomic_DNA"/>
</dbReference>
<dbReference type="STRING" id="690567.213"/>
<reference evidence="6 7" key="1">
    <citation type="submission" date="2015-03" db="EMBL/GenBank/DDBJ databases">
        <authorList>
            <person name="Murphy D."/>
        </authorList>
    </citation>
    <scope>NUCLEOTIDE SEQUENCE [LARGE SCALE GENOMIC DNA]</scope>
    <source>
        <strain evidence="6 7">OL-4</strain>
    </source>
</reference>
<evidence type="ECO:0000256" key="3">
    <source>
        <dbReference type="ARBA" id="ARBA00023163"/>
    </source>
</evidence>
<dbReference type="PANTHER" id="PTHR30055">
    <property type="entry name" value="HTH-TYPE TRANSCRIPTIONAL REGULATOR RUTR"/>
    <property type="match status" value="1"/>
</dbReference>
<proteinExistence type="predicted"/>
<dbReference type="PANTHER" id="PTHR30055:SF238">
    <property type="entry name" value="MYCOFACTOCIN BIOSYNTHESIS TRANSCRIPTIONAL REGULATOR MFTR-RELATED"/>
    <property type="match status" value="1"/>
</dbReference>
<dbReference type="InterPro" id="IPR009057">
    <property type="entry name" value="Homeodomain-like_sf"/>
</dbReference>
<dbReference type="InterPro" id="IPR050109">
    <property type="entry name" value="HTH-type_TetR-like_transc_reg"/>
</dbReference>
<dbReference type="RefSeq" id="WP_046494829.1">
    <property type="nucleotide sequence ID" value="NZ_CGIH01000004.1"/>
</dbReference>
<evidence type="ECO:0000259" key="5">
    <source>
        <dbReference type="PROSITE" id="PS50977"/>
    </source>
</evidence>
<evidence type="ECO:0000256" key="4">
    <source>
        <dbReference type="PROSITE-ProRule" id="PRU00335"/>
    </source>
</evidence>
<dbReference type="OrthoDB" id="9812134at2"/>
<dbReference type="GO" id="GO:0003700">
    <property type="term" value="F:DNA-binding transcription factor activity"/>
    <property type="evidence" value="ECO:0007669"/>
    <property type="project" value="TreeGrafter"/>
</dbReference>
<gene>
    <name evidence="6" type="ORF">213</name>
</gene>
<dbReference type="Gene3D" id="1.10.10.60">
    <property type="entry name" value="Homeodomain-like"/>
    <property type="match status" value="1"/>
</dbReference>
<evidence type="ECO:0000313" key="6">
    <source>
        <dbReference type="EMBL" id="CFX01701.1"/>
    </source>
</evidence>
<keyword evidence="7" id="KW-1185">Reference proteome</keyword>
<dbReference type="GO" id="GO:0000976">
    <property type="term" value="F:transcription cis-regulatory region binding"/>
    <property type="evidence" value="ECO:0007669"/>
    <property type="project" value="TreeGrafter"/>
</dbReference>
<dbReference type="InterPro" id="IPR036271">
    <property type="entry name" value="Tet_transcr_reg_TetR-rel_C_sf"/>
</dbReference>
<feature type="DNA-binding region" description="H-T-H motif" evidence="4">
    <location>
        <begin position="24"/>
        <end position="43"/>
    </location>
</feature>
<evidence type="ECO:0000256" key="1">
    <source>
        <dbReference type="ARBA" id="ARBA00023015"/>
    </source>
</evidence>
<dbReference type="SUPFAM" id="SSF46689">
    <property type="entry name" value="Homeodomain-like"/>
    <property type="match status" value="1"/>
</dbReference>
<sequence length="185" mass="21216">MDIRAKILLACRDLALTKGFYNLNMDELSRQAGVSKRTVYRYFRSKEEIIGATLDVFMAHMQDAMDSIAATQDTPPDMIAAVMKEIFSHGRFIFNPVTLNDLRVHYPHLWQRIDDFRSERARVMLSTYIERSENRSLQEIDPRILAAVLLASIQAVLNPEFILENNLTFESAANQLSKFLIACLT</sequence>
<evidence type="ECO:0000256" key="2">
    <source>
        <dbReference type="ARBA" id="ARBA00023125"/>
    </source>
</evidence>
<dbReference type="AlphaFoldDB" id="A0A0E4C7H4"/>
<dbReference type="InterPro" id="IPR001647">
    <property type="entry name" value="HTH_TetR"/>
</dbReference>
<name>A0A0E4C7H4_9FIRM</name>
<keyword evidence="3" id="KW-0804">Transcription</keyword>
<organism evidence="6 7">
    <name type="scientific">Syntrophomonas zehnderi OL-4</name>
    <dbReference type="NCBI Taxonomy" id="690567"/>
    <lineage>
        <taxon>Bacteria</taxon>
        <taxon>Bacillati</taxon>
        <taxon>Bacillota</taxon>
        <taxon>Clostridia</taxon>
        <taxon>Eubacteriales</taxon>
        <taxon>Syntrophomonadaceae</taxon>
        <taxon>Syntrophomonas</taxon>
    </lineage>
</organism>
<evidence type="ECO:0000313" key="7">
    <source>
        <dbReference type="Proteomes" id="UP000045545"/>
    </source>
</evidence>
<dbReference type="PROSITE" id="PS50977">
    <property type="entry name" value="HTH_TETR_2"/>
    <property type="match status" value="1"/>
</dbReference>
<keyword evidence="1" id="KW-0805">Transcription regulation</keyword>
<dbReference type="PRINTS" id="PR00455">
    <property type="entry name" value="HTHTETR"/>
</dbReference>
<dbReference type="Proteomes" id="UP000045545">
    <property type="component" value="Unassembled WGS sequence"/>
</dbReference>
<dbReference type="Pfam" id="PF00440">
    <property type="entry name" value="TetR_N"/>
    <property type="match status" value="1"/>
</dbReference>
<keyword evidence="2 4" id="KW-0238">DNA-binding</keyword>